<dbReference type="AlphaFoldDB" id="A0A096BIE3"/>
<keyword evidence="6" id="KW-0067">ATP-binding</keyword>
<dbReference type="Gene3D" id="3.30.390.50">
    <property type="entry name" value="CO dehydrogenase flavoprotein, C-terminal domain"/>
    <property type="match status" value="1"/>
</dbReference>
<comment type="pathway">
    <text evidence="1">Protein modification; protein lipoylation via exogenous pathway; protein N(6)-(lipoyl)lysine from lipoate: step 2/2.</text>
</comment>
<dbReference type="GO" id="GO:0016979">
    <property type="term" value="F:lipoate-protein ligase activity"/>
    <property type="evidence" value="ECO:0007669"/>
    <property type="project" value="UniProtKB-EC"/>
</dbReference>
<dbReference type="GO" id="GO:0017118">
    <property type="term" value="F:lipoyltransferase activity"/>
    <property type="evidence" value="ECO:0007669"/>
    <property type="project" value="TreeGrafter"/>
</dbReference>
<dbReference type="PROSITE" id="PS51733">
    <property type="entry name" value="BPL_LPL_CATALYTIC"/>
    <property type="match status" value="1"/>
</dbReference>
<evidence type="ECO:0000256" key="4">
    <source>
        <dbReference type="ARBA" id="ARBA00022598"/>
    </source>
</evidence>
<name>A0A096BIE3_9FIRM</name>
<sequence>MPNKKVQTKIIQSLSFDPWYNLALEEYLLNKVSENQMILYLWQNENTVVIGRNQNPWKECRCRELESKGGKLARRLSGGGAVFHDLGNLNFTFIMDKKLYNLENQLKIILRAVKKLGIEAEFSGRNDLTVQGKKFSGNAFYFDTSSAYHHGTLLINTDFQKLNRYLQVSKEKLNSKGIDSIQSRVVNLSSIRSGITIEDMVKSLEESFIETYGETIKEIHKAIFTEEIEKLYHKYASWEWRYGETPSFDITFQNRFSWGDIDIGLKLENGYIKSSLIYSDAIDYDLIQRISQSLEGVPFCKEDIINRIESIPIKSNNRIIIEDLKEWFSTKNI</sequence>
<dbReference type="InterPro" id="IPR019491">
    <property type="entry name" value="Lipoate_protein_ligase_C"/>
</dbReference>
<dbReference type="EC" id="6.3.1.20" evidence="3"/>
<feature type="domain" description="BPL/LPL catalytic" evidence="8">
    <location>
        <begin position="33"/>
        <end position="216"/>
    </location>
</feature>
<evidence type="ECO:0000259" key="8">
    <source>
        <dbReference type="PROSITE" id="PS51733"/>
    </source>
</evidence>
<dbReference type="PANTHER" id="PTHR12561">
    <property type="entry name" value="LIPOATE-PROTEIN LIGASE"/>
    <property type="match status" value="1"/>
</dbReference>
<evidence type="ECO:0000256" key="1">
    <source>
        <dbReference type="ARBA" id="ARBA00005085"/>
    </source>
</evidence>
<proteinExistence type="predicted"/>
<accession>A0A096BIE3</accession>
<evidence type="ECO:0000313" key="10">
    <source>
        <dbReference type="Proteomes" id="UP000029622"/>
    </source>
</evidence>
<evidence type="ECO:0000256" key="2">
    <source>
        <dbReference type="ARBA" id="ARBA00005124"/>
    </source>
</evidence>
<dbReference type="NCBIfam" id="TIGR00545">
    <property type="entry name" value="lipoyltrans"/>
    <property type="match status" value="1"/>
</dbReference>
<dbReference type="Pfam" id="PF21948">
    <property type="entry name" value="LplA-B_cat"/>
    <property type="match status" value="1"/>
</dbReference>
<comment type="pathway">
    <text evidence="2">Protein modification; protein lipoylation via exogenous pathway; protein N(6)-(lipoyl)lysine from lipoate: step 1/2.</text>
</comment>
<evidence type="ECO:0000313" key="9">
    <source>
        <dbReference type="EMBL" id="KGG80965.1"/>
    </source>
</evidence>
<evidence type="ECO:0000256" key="6">
    <source>
        <dbReference type="ARBA" id="ARBA00022840"/>
    </source>
</evidence>
<dbReference type="UniPathway" id="UPA00537">
    <property type="reaction ID" value="UER00594"/>
</dbReference>
<dbReference type="InterPro" id="IPR004562">
    <property type="entry name" value="LipoylTrfase_LipoateP_Ligase"/>
</dbReference>
<gene>
    <name evidence="9" type="ORF">Y919_03410</name>
</gene>
<dbReference type="InterPro" id="IPR045864">
    <property type="entry name" value="aa-tRNA-synth_II/BPL/LPL"/>
</dbReference>
<dbReference type="GO" id="GO:0009249">
    <property type="term" value="P:protein lipoylation"/>
    <property type="evidence" value="ECO:0007669"/>
    <property type="project" value="InterPro"/>
</dbReference>
<dbReference type="SUPFAM" id="SSF55681">
    <property type="entry name" value="Class II aaRS and biotin synthetases"/>
    <property type="match status" value="1"/>
</dbReference>
<comment type="catalytic activity">
    <reaction evidence="7">
        <text>L-lysyl-[lipoyl-carrier protein] + (R)-lipoate + ATP = N(6)-[(R)-lipoyl]-L-lysyl-[lipoyl-carrier protein] + AMP + diphosphate + H(+)</text>
        <dbReference type="Rhea" id="RHEA:49288"/>
        <dbReference type="Rhea" id="RHEA-COMP:10500"/>
        <dbReference type="Rhea" id="RHEA-COMP:10502"/>
        <dbReference type="ChEBI" id="CHEBI:15378"/>
        <dbReference type="ChEBI" id="CHEBI:29969"/>
        <dbReference type="ChEBI" id="CHEBI:30616"/>
        <dbReference type="ChEBI" id="CHEBI:33019"/>
        <dbReference type="ChEBI" id="CHEBI:83088"/>
        <dbReference type="ChEBI" id="CHEBI:83099"/>
        <dbReference type="ChEBI" id="CHEBI:456215"/>
        <dbReference type="EC" id="6.3.1.20"/>
    </reaction>
</comment>
<keyword evidence="4 9" id="KW-0436">Ligase</keyword>
<dbReference type="CDD" id="cd16443">
    <property type="entry name" value="LplA"/>
    <property type="match status" value="1"/>
</dbReference>
<dbReference type="STRING" id="1156417.Y919_03410"/>
<dbReference type="RefSeq" id="WP_035162419.1">
    <property type="nucleotide sequence ID" value="NZ_AZTB01000010.1"/>
</dbReference>
<comment type="caution">
    <text evidence="9">The sequence shown here is derived from an EMBL/GenBank/DDBJ whole genome shotgun (WGS) entry which is preliminary data.</text>
</comment>
<dbReference type="InterPro" id="IPR004143">
    <property type="entry name" value="BPL_LPL_catalytic"/>
</dbReference>
<dbReference type="SUPFAM" id="SSF82649">
    <property type="entry name" value="SufE/NifU"/>
    <property type="match status" value="1"/>
</dbReference>
<protein>
    <recommendedName>
        <fullName evidence="3">lipoate--protein ligase</fullName>
        <ecNumber evidence="3">6.3.1.20</ecNumber>
    </recommendedName>
</protein>
<dbReference type="GO" id="GO:0005524">
    <property type="term" value="F:ATP binding"/>
    <property type="evidence" value="ECO:0007669"/>
    <property type="project" value="UniProtKB-KW"/>
</dbReference>
<dbReference type="PANTHER" id="PTHR12561:SF3">
    <property type="entry name" value="LIPOYLTRANSFERASE 1, MITOCHONDRIAL"/>
    <property type="match status" value="1"/>
</dbReference>
<organism evidence="9 10">
    <name type="scientific">Caloranaerobacter azorensis H53214</name>
    <dbReference type="NCBI Taxonomy" id="1156417"/>
    <lineage>
        <taxon>Bacteria</taxon>
        <taxon>Bacillati</taxon>
        <taxon>Bacillota</taxon>
        <taxon>Tissierellia</taxon>
        <taxon>Tissierellales</taxon>
        <taxon>Thermohalobacteraceae</taxon>
        <taxon>Caloranaerobacter</taxon>
    </lineage>
</organism>
<reference evidence="9 10" key="1">
    <citation type="submission" date="2013-12" db="EMBL/GenBank/DDBJ databases">
        <title>Draft genome sequence of Caloranaerobacter sp. H53214.</title>
        <authorList>
            <person name="Jiang L.J."/>
            <person name="Shao Z.Z."/>
            <person name="Long M.N."/>
        </authorList>
    </citation>
    <scope>NUCLEOTIDE SEQUENCE [LARGE SCALE GENOMIC DNA]</scope>
    <source>
        <strain evidence="9 10">H53214</strain>
    </source>
</reference>
<dbReference type="Gene3D" id="3.30.930.10">
    <property type="entry name" value="Bira Bifunctional Protein, Domain 2"/>
    <property type="match status" value="1"/>
</dbReference>
<dbReference type="GO" id="GO:0005737">
    <property type="term" value="C:cytoplasm"/>
    <property type="evidence" value="ECO:0007669"/>
    <property type="project" value="TreeGrafter"/>
</dbReference>
<keyword evidence="5" id="KW-0547">Nucleotide-binding</keyword>
<dbReference type="Proteomes" id="UP000029622">
    <property type="component" value="Unassembled WGS sequence"/>
</dbReference>
<evidence type="ECO:0000256" key="7">
    <source>
        <dbReference type="ARBA" id="ARBA00048037"/>
    </source>
</evidence>
<evidence type="ECO:0000256" key="3">
    <source>
        <dbReference type="ARBA" id="ARBA00012367"/>
    </source>
</evidence>
<dbReference type="Pfam" id="PF10437">
    <property type="entry name" value="Lip_prot_lig_C"/>
    <property type="match status" value="1"/>
</dbReference>
<evidence type="ECO:0000256" key="5">
    <source>
        <dbReference type="ARBA" id="ARBA00022741"/>
    </source>
</evidence>
<dbReference type="EMBL" id="AZTB01000010">
    <property type="protein sequence ID" value="KGG80965.1"/>
    <property type="molecule type" value="Genomic_DNA"/>
</dbReference>